<evidence type="ECO:0000313" key="3">
    <source>
        <dbReference type="Proteomes" id="UP000785679"/>
    </source>
</evidence>
<dbReference type="AlphaFoldDB" id="A0A8J8NPA1"/>
<feature type="region of interest" description="Disordered" evidence="1">
    <location>
        <begin position="347"/>
        <end position="371"/>
    </location>
</feature>
<evidence type="ECO:0000313" key="2">
    <source>
        <dbReference type="EMBL" id="TNV79372.1"/>
    </source>
</evidence>
<sequence length="448" mass="51496">MGDDVMLVGKPVVRTERQLPLSTTASKRHKFQVSTKGEKMKVSSLLKALGLGEKSTETQINNEIIEGNANIGGTISLPKFAAQTPLLDTGVFEFKVNVQKRTKCQPEQQIQNKTMVRLVQLKPVMDQENHIFPPKLSERVQRQSPTEAMYKQGESLLRINDKDYYTHGLQTSRMRLNNRMQQQNSPYPHIMLNNNLIQSSLKNYTHEAATTIDTEISQAIQKQIGPIDLPQKSTITLKKPLDHRASQLKAQSYGRMAPLLQPLVSTHNKQVILDQQRGSSTNQLTVNHPFFVEFIKRYQRNRLLDTKTTLKTKNNNTSLFAQERSPSLNRYKNMLQQNSILSPSFLKREVHQSDRSSSQESKQSLERKKNQSILTQKKIKLKDALTNRENIEASVRRIRYGSVEKGSIIVIADHEQKGHRNVKNKSVEAIRKRNLQYFIQRQQQDFNF</sequence>
<evidence type="ECO:0000256" key="1">
    <source>
        <dbReference type="SAM" id="MobiDB-lite"/>
    </source>
</evidence>
<accession>A0A8J8NPA1</accession>
<protein>
    <submittedName>
        <fullName evidence="2">Uncharacterized protein</fullName>
    </submittedName>
</protein>
<organism evidence="2 3">
    <name type="scientific">Halteria grandinella</name>
    <dbReference type="NCBI Taxonomy" id="5974"/>
    <lineage>
        <taxon>Eukaryota</taxon>
        <taxon>Sar</taxon>
        <taxon>Alveolata</taxon>
        <taxon>Ciliophora</taxon>
        <taxon>Intramacronucleata</taxon>
        <taxon>Spirotrichea</taxon>
        <taxon>Stichotrichia</taxon>
        <taxon>Sporadotrichida</taxon>
        <taxon>Halteriidae</taxon>
        <taxon>Halteria</taxon>
    </lineage>
</organism>
<dbReference type="Proteomes" id="UP000785679">
    <property type="component" value="Unassembled WGS sequence"/>
</dbReference>
<keyword evidence="3" id="KW-1185">Reference proteome</keyword>
<dbReference type="EMBL" id="RRYP01008996">
    <property type="protein sequence ID" value="TNV79372.1"/>
    <property type="molecule type" value="Genomic_DNA"/>
</dbReference>
<gene>
    <name evidence="2" type="ORF">FGO68_gene2033</name>
</gene>
<name>A0A8J8NPA1_HALGN</name>
<proteinExistence type="predicted"/>
<reference evidence="2" key="1">
    <citation type="submission" date="2019-06" db="EMBL/GenBank/DDBJ databases">
        <authorList>
            <person name="Zheng W."/>
        </authorList>
    </citation>
    <scope>NUCLEOTIDE SEQUENCE</scope>
    <source>
        <strain evidence="2">QDHG01</strain>
    </source>
</reference>
<comment type="caution">
    <text evidence="2">The sequence shown here is derived from an EMBL/GenBank/DDBJ whole genome shotgun (WGS) entry which is preliminary data.</text>
</comment>